<dbReference type="RefSeq" id="WP_128325292.1">
    <property type="nucleotide sequence ID" value="NZ_QJRG01000048.1"/>
</dbReference>
<dbReference type="Proteomes" id="UP000288983">
    <property type="component" value="Unassembled WGS sequence"/>
</dbReference>
<dbReference type="Gene3D" id="1.10.10.60">
    <property type="entry name" value="Homeodomain-like"/>
    <property type="match status" value="1"/>
</dbReference>
<dbReference type="InterPro" id="IPR018060">
    <property type="entry name" value="HTH_AraC"/>
</dbReference>
<dbReference type="InterPro" id="IPR032687">
    <property type="entry name" value="AraC-type_N"/>
</dbReference>
<dbReference type="GO" id="GO:0003700">
    <property type="term" value="F:DNA-binding transcription factor activity"/>
    <property type="evidence" value="ECO:0007669"/>
    <property type="project" value="InterPro"/>
</dbReference>
<dbReference type="AlphaFoldDB" id="A0A443ZJ23"/>
<keyword evidence="1" id="KW-0805">Transcription regulation</keyword>
<dbReference type="EMBL" id="QJRG01000048">
    <property type="protein sequence ID" value="RWU18807.1"/>
    <property type="molecule type" value="Genomic_DNA"/>
</dbReference>
<dbReference type="PANTHER" id="PTHR47894:SF1">
    <property type="entry name" value="HTH-TYPE TRANSCRIPTIONAL REGULATOR VQSM"/>
    <property type="match status" value="1"/>
</dbReference>
<reference evidence="5 6" key="1">
    <citation type="submission" date="2018-06" db="EMBL/GenBank/DDBJ databases">
        <title>Bacteria isolated from soil of Wuhan.</title>
        <authorList>
            <person name="Wei X."/>
            <person name="Chunhua H."/>
        </authorList>
    </citation>
    <scope>NUCLEOTIDE SEQUENCE [LARGE SCALE GENOMIC DNA]</scope>
    <source>
        <strain evidence="6">xwS2</strain>
    </source>
</reference>
<dbReference type="SMART" id="SM00342">
    <property type="entry name" value="HTH_ARAC"/>
    <property type="match status" value="1"/>
</dbReference>
<comment type="caution">
    <text evidence="5">The sequence shown here is derived from an EMBL/GenBank/DDBJ whole genome shotgun (WGS) entry which is preliminary data.</text>
</comment>
<feature type="domain" description="HTH araC/xylS-type" evidence="4">
    <location>
        <begin position="234"/>
        <end position="332"/>
    </location>
</feature>
<accession>A0A443ZJ23</accession>
<evidence type="ECO:0000256" key="1">
    <source>
        <dbReference type="ARBA" id="ARBA00023015"/>
    </source>
</evidence>
<dbReference type="InterPro" id="IPR009057">
    <property type="entry name" value="Homeodomain-like_sf"/>
</dbReference>
<dbReference type="PRINTS" id="PR00032">
    <property type="entry name" value="HTHARAC"/>
</dbReference>
<dbReference type="GO" id="GO:0005829">
    <property type="term" value="C:cytosol"/>
    <property type="evidence" value="ECO:0007669"/>
    <property type="project" value="TreeGrafter"/>
</dbReference>
<dbReference type="InterPro" id="IPR020449">
    <property type="entry name" value="Tscrpt_reg_AraC-type_HTH"/>
</dbReference>
<dbReference type="OrthoDB" id="5582699at2"/>
<sequence>MTERTTSSHWASTIVQSLEQQGVDCRQLFKQLGMNYQALSDAEARFPQDGMTCLWQAAARVTGNSGLGLGLARVVRPSAFHVVGYALMSSRTLVEGIEQLVRYQRIIGEAADLTLHTYADEYELTLKIHGDRLPSSRESAEGSLAYFLAFCRWLGNRPLTPRRVRLCGVPPQDSRPYEALFQAPLEFDATHYALCFERADLDAELPTANAALAAVHQRFADDYLERFNEGQLSHQVRQLLSRLLPQGEPRRESLAQALLMSERTLQRRLQEEGSTFHALLDDTRRTLAEQYLAQSGLSLQEISYLLGFSTPSTFFRAFRRWFSCTPNEHRASLGVAGNAA</sequence>
<name>A0A443ZJ23_9PSED</name>
<evidence type="ECO:0000256" key="2">
    <source>
        <dbReference type="ARBA" id="ARBA00023125"/>
    </source>
</evidence>
<evidence type="ECO:0000313" key="6">
    <source>
        <dbReference type="Proteomes" id="UP000288983"/>
    </source>
</evidence>
<dbReference type="PANTHER" id="PTHR47894">
    <property type="entry name" value="HTH-TYPE TRANSCRIPTIONAL REGULATOR GADX"/>
    <property type="match status" value="1"/>
</dbReference>
<evidence type="ECO:0000259" key="4">
    <source>
        <dbReference type="PROSITE" id="PS01124"/>
    </source>
</evidence>
<proteinExistence type="predicted"/>
<protein>
    <submittedName>
        <fullName evidence="5">AraC family transcriptional regulator</fullName>
    </submittedName>
</protein>
<dbReference type="SUPFAM" id="SSF46689">
    <property type="entry name" value="Homeodomain-like"/>
    <property type="match status" value="1"/>
</dbReference>
<evidence type="ECO:0000313" key="5">
    <source>
        <dbReference type="EMBL" id="RWU18807.1"/>
    </source>
</evidence>
<keyword evidence="2" id="KW-0238">DNA-binding</keyword>
<organism evidence="5 6">
    <name type="scientific">Pseudomonas alkylphenolica</name>
    <dbReference type="NCBI Taxonomy" id="237609"/>
    <lineage>
        <taxon>Bacteria</taxon>
        <taxon>Pseudomonadati</taxon>
        <taxon>Pseudomonadota</taxon>
        <taxon>Gammaproteobacteria</taxon>
        <taxon>Pseudomonadales</taxon>
        <taxon>Pseudomonadaceae</taxon>
        <taxon>Pseudomonas</taxon>
    </lineage>
</organism>
<dbReference type="GO" id="GO:0000976">
    <property type="term" value="F:transcription cis-regulatory region binding"/>
    <property type="evidence" value="ECO:0007669"/>
    <property type="project" value="TreeGrafter"/>
</dbReference>
<dbReference type="PROSITE" id="PS01124">
    <property type="entry name" value="HTH_ARAC_FAMILY_2"/>
    <property type="match status" value="1"/>
</dbReference>
<keyword evidence="3" id="KW-0804">Transcription</keyword>
<dbReference type="Pfam" id="PF12833">
    <property type="entry name" value="HTH_18"/>
    <property type="match status" value="1"/>
</dbReference>
<dbReference type="Pfam" id="PF12625">
    <property type="entry name" value="Arabinose_bd"/>
    <property type="match status" value="1"/>
</dbReference>
<gene>
    <name evidence="5" type="ORF">DM813_21010</name>
</gene>
<evidence type="ECO:0000256" key="3">
    <source>
        <dbReference type="ARBA" id="ARBA00023163"/>
    </source>
</evidence>